<dbReference type="RefSeq" id="WP_267992531.1">
    <property type="nucleotide sequence ID" value="NZ_JAPJZI010000001.1"/>
</dbReference>
<proteinExistence type="predicted"/>
<accession>A0A9X3ZII3</accession>
<gene>
    <name evidence="1" type="ORF">OQ273_19395</name>
</gene>
<sequence length="247" mass="27221">MAKVKIRETDLYAPVKSMLEAQGYEVKGEIGAADVVAVRGDEEPVIVEMKAGFSLALFHQAVERLSVSDAVYVAVPRLTGRSFLAALRRNRKLCRRLGLGLITVRLRDGHTEIHIDPGPYQPRKVPRRTARLLREFARLEGDPNTGGSTRNGLITAYRQDALRCLILLDENGPTKAAKVAEGSGVSGARRLMADNHYGWFERVATGIYTMSPNGIRALDEYAGEICRIRMAHRPDAALQADAENRAV</sequence>
<keyword evidence="2" id="KW-1185">Reference proteome</keyword>
<dbReference type="Proteomes" id="UP001151234">
    <property type="component" value="Unassembled WGS sequence"/>
</dbReference>
<evidence type="ECO:0000313" key="2">
    <source>
        <dbReference type="Proteomes" id="UP001151234"/>
    </source>
</evidence>
<name>A0A9X3ZII3_9HYPH</name>
<comment type="caution">
    <text evidence="1">The sequence shown here is derived from an EMBL/GenBank/DDBJ whole genome shotgun (WGS) entry which is preliminary data.</text>
</comment>
<dbReference type="Pfam" id="PF09929">
    <property type="entry name" value="DUF2161"/>
    <property type="match status" value="1"/>
</dbReference>
<dbReference type="EMBL" id="JAPJZI010000001">
    <property type="protein sequence ID" value="MDA5400747.1"/>
    <property type="molecule type" value="Genomic_DNA"/>
</dbReference>
<evidence type="ECO:0000313" key="1">
    <source>
        <dbReference type="EMBL" id="MDA5400747.1"/>
    </source>
</evidence>
<protein>
    <submittedName>
        <fullName evidence="1">DUF2161 family putative PD-(D/E)XK-type phosphodiesterase</fullName>
    </submittedName>
</protein>
<dbReference type="AlphaFoldDB" id="A0A9X3ZII3"/>
<dbReference type="InterPro" id="IPR018679">
    <property type="entry name" value="DUF2161"/>
</dbReference>
<organism evidence="1 2">
    <name type="scientific">Hoeflea prorocentri</name>
    <dbReference type="NCBI Taxonomy" id="1922333"/>
    <lineage>
        <taxon>Bacteria</taxon>
        <taxon>Pseudomonadati</taxon>
        <taxon>Pseudomonadota</taxon>
        <taxon>Alphaproteobacteria</taxon>
        <taxon>Hyphomicrobiales</taxon>
        <taxon>Rhizobiaceae</taxon>
        <taxon>Hoeflea</taxon>
    </lineage>
</organism>
<reference evidence="1" key="1">
    <citation type="submission" date="2022-11" db="EMBL/GenBank/DDBJ databases">
        <title>Draft genome sequence of Hoeflea poritis E7-10 and Hoeflea prorocentri PM5-8, separated from scleractinian coral Porites lutea and marine dinoflagellate.</title>
        <authorList>
            <person name="Zhang G."/>
            <person name="Wei Q."/>
            <person name="Cai L."/>
        </authorList>
    </citation>
    <scope>NUCLEOTIDE SEQUENCE</scope>
    <source>
        <strain evidence="1">PM5-8</strain>
    </source>
</reference>